<protein>
    <submittedName>
        <fullName evidence="2">Uncharacterized protein</fullName>
    </submittedName>
</protein>
<dbReference type="Proteomes" id="UP001162060">
    <property type="component" value="Unassembled WGS sequence"/>
</dbReference>
<evidence type="ECO:0000313" key="3">
    <source>
        <dbReference type="Proteomes" id="UP001162060"/>
    </source>
</evidence>
<gene>
    <name evidence="1" type="ORF">PM001_LOCUS5895</name>
    <name evidence="2" type="ORF">PM001_LOCUS8970</name>
</gene>
<accession>A0AAV1TRL1</accession>
<dbReference type="AlphaFoldDB" id="A0AAV1TRL1"/>
<name>A0AAV1TRL1_9STRA</name>
<proteinExistence type="predicted"/>
<dbReference type="EMBL" id="CAKLBY020000047">
    <property type="protein sequence ID" value="CAK7918935.1"/>
    <property type="molecule type" value="Genomic_DNA"/>
</dbReference>
<organism evidence="2 3">
    <name type="scientific">Peronospora matthiolae</name>
    <dbReference type="NCBI Taxonomy" id="2874970"/>
    <lineage>
        <taxon>Eukaryota</taxon>
        <taxon>Sar</taxon>
        <taxon>Stramenopiles</taxon>
        <taxon>Oomycota</taxon>
        <taxon>Peronosporomycetes</taxon>
        <taxon>Peronosporales</taxon>
        <taxon>Peronosporaceae</taxon>
        <taxon>Peronospora</taxon>
    </lineage>
</organism>
<dbReference type="EMBL" id="CAKLBY020000070">
    <property type="protein sequence ID" value="CAK7923820.1"/>
    <property type="molecule type" value="Genomic_DNA"/>
</dbReference>
<reference evidence="2" key="1">
    <citation type="submission" date="2024-01" db="EMBL/GenBank/DDBJ databases">
        <authorList>
            <person name="Webb A."/>
        </authorList>
    </citation>
    <scope>NUCLEOTIDE SEQUENCE</scope>
    <source>
        <strain evidence="2">Pm1</strain>
    </source>
</reference>
<evidence type="ECO:0000313" key="2">
    <source>
        <dbReference type="EMBL" id="CAK7923820.1"/>
    </source>
</evidence>
<sequence>MLSAIAAGRELYTIGDEKKIASEAKKASLLFLASKYNVDCRCICDLVHQDNNGAFDEESLSRFRLGGDSRCVAGKELDSLLIARVREFILSPYVLIAAVIASRGADCILRKLVGENNVEPQNVINVVETAVFDDHDNESKLADRGSADLPVRSLGSKKILLLAVFAVRGDSTKLDSCILDKGNESTISH</sequence>
<comment type="caution">
    <text evidence="2">The sequence shown here is derived from an EMBL/GenBank/DDBJ whole genome shotgun (WGS) entry which is preliminary data.</text>
</comment>
<evidence type="ECO:0000313" key="1">
    <source>
        <dbReference type="EMBL" id="CAK7918935.1"/>
    </source>
</evidence>